<evidence type="ECO:0000313" key="2">
    <source>
        <dbReference type="Proteomes" id="UP000770785"/>
    </source>
</evidence>
<reference evidence="1 2" key="1">
    <citation type="submission" date="2020-03" db="EMBL/GenBank/DDBJ databases">
        <title>Genomic Encyclopedia of Type Strains, Phase IV (KMG-IV): sequencing the most valuable type-strain genomes for metagenomic binning, comparative biology and taxonomic classification.</title>
        <authorList>
            <person name="Goeker M."/>
        </authorList>
    </citation>
    <scope>NUCLEOTIDE SEQUENCE [LARGE SCALE GENOMIC DNA]</scope>
    <source>
        <strain evidence="1 2">DSM 105096</strain>
    </source>
</reference>
<comment type="caution">
    <text evidence="1">The sequence shown here is derived from an EMBL/GenBank/DDBJ whole genome shotgun (WGS) entry which is preliminary data.</text>
</comment>
<name>A0ABX0XEI5_9BACT</name>
<evidence type="ECO:0008006" key="3">
    <source>
        <dbReference type="Google" id="ProtNLM"/>
    </source>
</evidence>
<gene>
    <name evidence="1" type="ORF">GGR27_003223</name>
</gene>
<dbReference type="EMBL" id="JAATJH010000006">
    <property type="protein sequence ID" value="NJC27705.1"/>
    <property type="molecule type" value="Genomic_DNA"/>
</dbReference>
<evidence type="ECO:0000313" key="1">
    <source>
        <dbReference type="EMBL" id="NJC27705.1"/>
    </source>
</evidence>
<protein>
    <recommendedName>
        <fullName evidence="3">Pentatricopeptide repeat-containing protein</fullName>
    </recommendedName>
</protein>
<accession>A0ABX0XEI5</accession>
<dbReference type="Proteomes" id="UP000770785">
    <property type="component" value="Unassembled WGS sequence"/>
</dbReference>
<dbReference type="RefSeq" id="WP_168039073.1">
    <property type="nucleotide sequence ID" value="NZ_JAATJH010000006.1"/>
</dbReference>
<sequence>MKRILELVNAAKPQSLRKLLEREDGQEKNLLTYRLYKYIRSGKYEEPQIVSLIYGTGKDTSHGAYRTLKTRLSNLLMTVVLEENFTRPTYRTYDEAYENGHRQLEVARILMAKRLYASAREVASQAFRYVKDYENPTLNLGLTDILASLNLGVAYNETLFKKYHALYEHYAEVCQDLNIITAHYRQIRNELYANRLSPVEIGEMASRFATEDTQIRNRNSWVPVLQMMYSQTELTGLMLKGDYVGAIASAETGIDILTKCKGANVNTISMLALSRIDCTIKLKNFALGLRQIEAARIWVPKGTINELKIYEYAIRLGLFTGNYEFAYRHLAEVEDRGLKELLTQRHQEFWTIMTAYVQMLILAGELIIQPDWPEIKRFRLSSFLNNVPANVRNKRGTNIQILILQAVILILQNKFDEVIARTDALSVYCSRYLRDDSNLRNNGFFKLLLNIIQASFNRKVTEKKAAYTLKKMREAEISEQQNDLELIPYETLWKIIIKHLD</sequence>
<proteinExistence type="predicted"/>
<keyword evidence="2" id="KW-1185">Reference proteome</keyword>
<organism evidence="1 2">
    <name type="scientific">Neolewinella antarctica</name>
    <dbReference type="NCBI Taxonomy" id="442734"/>
    <lineage>
        <taxon>Bacteria</taxon>
        <taxon>Pseudomonadati</taxon>
        <taxon>Bacteroidota</taxon>
        <taxon>Saprospiria</taxon>
        <taxon>Saprospirales</taxon>
        <taxon>Lewinellaceae</taxon>
        <taxon>Neolewinella</taxon>
    </lineage>
</organism>